<evidence type="ECO:0000313" key="9">
    <source>
        <dbReference type="Proteomes" id="UP000076021"/>
    </source>
</evidence>
<reference evidence="9" key="2">
    <citation type="submission" date="2016-03" db="EMBL/GenBank/DDBJ databases">
        <authorList>
            <person name="Ploux O."/>
        </authorList>
    </citation>
    <scope>NUCLEOTIDE SEQUENCE [LARGE SCALE GENOMIC DNA]</scope>
    <source>
        <strain evidence="9">PP9</strain>
    </source>
</reference>
<evidence type="ECO:0000256" key="5">
    <source>
        <dbReference type="ARBA" id="ARBA00022989"/>
    </source>
</evidence>
<evidence type="ECO:0000256" key="2">
    <source>
        <dbReference type="ARBA" id="ARBA00008821"/>
    </source>
</evidence>
<keyword evidence="4 7" id="KW-0812">Transmembrane</keyword>
<keyword evidence="6 7" id="KW-0472">Membrane</keyword>
<dbReference type="GO" id="GO:0042907">
    <property type="term" value="F:xanthine transmembrane transporter activity"/>
    <property type="evidence" value="ECO:0007669"/>
    <property type="project" value="TreeGrafter"/>
</dbReference>
<dbReference type="PANTHER" id="PTHR42810:SF2">
    <property type="entry name" value="PURINE PERMEASE C1399.01C-RELATED"/>
    <property type="match status" value="1"/>
</dbReference>
<keyword evidence="3" id="KW-0813">Transport</keyword>
<feature type="transmembrane region" description="Helical" evidence="7">
    <location>
        <begin position="310"/>
        <end position="334"/>
    </location>
</feature>
<evidence type="ECO:0000256" key="7">
    <source>
        <dbReference type="SAM" id="Phobius"/>
    </source>
</evidence>
<evidence type="ECO:0000256" key="4">
    <source>
        <dbReference type="ARBA" id="ARBA00022692"/>
    </source>
</evidence>
<organism evidence="8 9">
    <name type="scientific">Rummeliibacillus stabekisii</name>
    <dbReference type="NCBI Taxonomy" id="241244"/>
    <lineage>
        <taxon>Bacteria</taxon>
        <taxon>Bacillati</taxon>
        <taxon>Bacillota</taxon>
        <taxon>Bacilli</taxon>
        <taxon>Bacillales</taxon>
        <taxon>Caryophanaceae</taxon>
        <taxon>Rummeliibacillus</taxon>
    </lineage>
</organism>
<dbReference type="STRING" id="241244.ATY39_02290"/>
<feature type="transmembrane region" description="Helical" evidence="7">
    <location>
        <begin position="123"/>
        <end position="148"/>
    </location>
</feature>
<sequence length="446" mass="47320">MSNAVLDINDKPSGGQLVTLSLQHMFAMFGSTILVPTLTGLSPAIALLTSGIATIIFLLVTRFKVPAYLGSSFAFIAPIQVASATGDGPGSAMIGAMAVGLVYGIVSLLIWKTGYKWIMKLLPPIVVAPVIMVIGLGLAGTAVHMTMYETVGDNKEVYSAAYFVIGLITLAISILCNNFFKGVISTMPILIGLIGGYLASLISDAVFHTHLINFSKVVEAKWFKTPDFLIPGVDYEFHVTSTLLLAMVPIVIVTISEHIGHQLVLGKVVHRNFIKDPGLNRSLLGDGLGTLISSLIGGPPKTTYGENIGVLVLTRIFSVWVIGGAAVFAIFLSFSGKLMALVGTIPTPVLGGVSILLFGIIASSGLRMLVENKIDFDDKRNLVIASVILILGIGGAKLAFTKTFSIEGMALAAIIGVLLNFILPGKAQPDLEMEREEMEMKESSIE</sequence>
<feature type="transmembrane region" description="Helical" evidence="7">
    <location>
        <begin position="349"/>
        <end position="370"/>
    </location>
</feature>
<reference evidence="8 9" key="1">
    <citation type="journal article" date="2016" name="Genome Announc.">
        <title>Whole-Genome Sequence of Rummeliibacillus stabekisii Strain PP9 Isolated from Antarctic Soil.</title>
        <authorList>
            <person name="da Mota F.F."/>
            <person name="Vollu R.E."/>
            <person name="Jurelevicius D."/>
            <person name="Seldin L."/>
        </authorList>
    </citation>
    <scope>NUCLEOTIDE SEQUENCE [LARGE SCALE GENOMIC DNA]</scope>
    <source>
        <strain evidence="8 9">PP9</strain>
    </source>
</reference>
<dbReference type="Pfam" id="PF00860">
    <property type="entry name" value="Xan_ur_permease"/>
    <property type="match status" value="1"/>
</dbReference>
<evidence type="ECO:0000256" key="1">
    <source>
        <dbReference type="ARBA" id="ARBA00004141"/>
    </source>
</evidence>
<dbReference type="Proteomes" id="UP000076021">
    <property type="component" value="Chromosome"/>
</dbReference>
<dbReference type="EMBL" id="CP014806">
    <property type="protein sequence ID" value="AMW98358.1"/>
    <property type="molecule type" value="Genomic_DNA"/>
</dbReference>
<proteinExistence type="inferred from homology"/>
<dbReference type="PROSITE" id="PS01116">
    <property type="entry name" value="XANTH_URACIL_PERMASE"/>
    <property type="match status" value="1"/>
</dbReference>
<evidence type="ECO:0000256" key="3">
    <source>
        <dbReference type="ARBA" id="ARBA00022448"/>
    </source>
</evidence>
<dbReference type="NCBIfam" id="TIGR00801">
    <property type="entry name" value="ncs2"/>
    <property type="match status" value="1"/>
</dbReference>
<feature type="transmembrane region" description="Helical" evidence="7">
    <location>
        <begin position="160"/>
        <end position="180"/>
    </location>
</feature>
<feature type="transmembrane region" description="Helical" evidence="7">
    <location>
        <begin position="33"/>
        <end position="60"/>
    </location>
</feature>
<comment type="similarity">
    <text evidence="2">Belongs to the nucleobase:cation symporter-2 (NCS2) (TC 2.A.40) family.</text>
</comment>
<accession>A0A143H9F7</accession>
<name>A0A143H9F7_9BACL</name>
<feature type="transmembrane region" description="Helical" evidence="7">
    <location>
        <begin position="67"/>
        <end position="86"/>
    </location>
</feature>
<dbReference type="InterPro" id="IPR006043">
    <property type="entry name" value="NCS2"/>
</dbReference>
<keyword evidence="5 7" id="KW-1133">Transmembrane helix</keyword>
<gene>
    <name evidence="8" type="ORF">ATY39_02290</name>
</gene>
<protein>
    <submittedName>
        <fullName evidence="8">Uracil permease</fullName>
    </submittedName>
</protein>
<feature type="transmembrane region" description="Helical" evidence="7">
    <location>
        <begin position="187"/>
        <end position="207"/>
    </location>
</feature>
<evidence type="ECO:0000256" key="6">
    <source>
        <dbReference type="ARBA" id="ARBA00023136"/>
    </source>
</evidence>
<evidence type="ECO:0000313" key="8">
    <source>
        <dbReference type="EMBL" id="AMW98358.1"/>
    </source>
</evidence>
<feature type="transmembrane region" description="Helical" evidence="7">
    <location>
        <begin position="406"/>
        <end position="423"/>
    </location>
</feature>
<dbReference type="AlphaFoldDB" id="A0A143H9F7"/>
<dbReference type="OrthoDB" id="9779092at2"/>
<dbReference type="InterPro" id="IPR006042">
    <property type="entry name" value="Xan_ur_permease"/>
</dbReference>
<feature type="transmembrane region" description="Helical" evidence="7">
    <location>
        <begin position="237"/>
        <end position="255"/>
    </location>
</feature>
<feature type="transmembrane region" description="Helical" evidence="7">
    <location>
        <begin position="92"/>
        <end position="111"/>
    </location>
</feature>
<dbReference type="RefSeq" id="WP_066785254.1">
    <property type="nucleotide sequence ID" value="NZ_CP014806.1"/>
</dbReference>
<dbReference type="GO" id="GO:0005886">
    <property type="term" value="C:plasma membrane"/>
    <property type="evidence" value="ECO:0007669"/>
    <property type="project" value="UniProtKB-ARBA"/>
</dbReference>
<feature type="transmembrane region" description="Helical" evidence="7">
    <location>
        <begin position="382"/>
        <end position="400"/>
    </location>
</feature>
<dbReference type="KEGG" id="rst:ATY39_02290"/>
<dbReference type="PANTHER" id="PTHR42810">
    <property type="entry name" value="PURINE PERMEASE C1399.01C-RELATED"/>
    <property type="match status" value="1"/>
</dbReference>
<keyword evidence="9" id="KW-1185">Reference proteome</keyword>
<comment type="subcellular location">
    <subcellularLocation>
        <location evidence="1">Membrane</location>
        <topology evidence="1">Multi-pass membrane protein</topology>
    </subcellularLocation>
</comment>